<dbReference type="EMBL" id="CM009292">
    <property type="protein sequence ID" value="PNT43293.1"/>
    <property type="molecule type" value="Genomic_DNA"/>
</dbReference>
<dbReference type="Gramene" id="Potri.003G026700.1.v4.1">
    <property type="protein sequence ID" value="Potri.003G026700.1.v4.1"/>
    <property type="gene ID" value="Potri.003G026700.v4.1"/>
</dbReference>
<reference evidence="2 3" key="1">
    <citation type="journal article" date="2006" name="Science">
        <title>The genome of black cottonwood, Populus trichocarpa (Torr. &amp; Gray).</title>
        <authorList>
            <person name="Tuskan G.A."/>
            <person name="Difazio S."/>
            <person name="Jansson S."/>
            <person name="Bohlmann J."/>
            <person name="Grigoriev I."/>
            <person name="Hellsten U."/>
            <person name="Putnam N."/>
            <person name="Ralph S."/>
            <person name="Rombauts S."/>
            <person name="Salamov A."/>
            <person name="Schein J."/>
            <person name="Sterck L."/>
            <person name="Aerts A."/>
            <person name="Bhalerao R.R."/>
            <person name="Bhalerao R.P."/>
            <person name="Blaudez D."/>
            <person name="Boerjan W."/>
            <person name="Brun A."/>
            <person name="Brunner A."/>
            <person name="Busov V."/>
            <person name="Campbell M."/>
            <person name="Carlson J."/>
            <person name="Chalot M."/>
            <person name="Chapman J."/>
            <person name="Chen G.L."/>
            <person name="Cooper D."/>
            <person name="Coutinho P.M."/>
            <person name="Couturier J."/>
            <person name="Covert S."/>
            <person name="Cronk Q."/>
            <person name="Cunningham R."/>
            <person name="Davis J."/>
            <person name="Degroeve S."/>
            <person name="Dejardin A."/>
            <person name="Depamphilis C."/>
            <person name="Detter J."/>
            <person name="Dirks B."/>
            <person name="Dubchak I."/>
            <person name="Duplessis S."/>
            <person name="Ehlting J."/>
            <person name="Ellis B."/>
            <person name="Gendler K."/>
            <person name="Goodstein D."/>
            <person name="Gribskov M."/>
            <person name="Grimwood J."/>
            <person name="Groover A."/>
            <person name="Gunter L."/>
            <person name="Hamberger B."/>
            <person name="Heinze B."/>
            <person name="Helariutta Y."/>
            <person name="Henrissat B."/>
            <person name="Holligan D."/>
            <person name="Holt R."/>
            <person name="Huang W."/>
            <person name="Islam-Faridi N."/>
            <person name="Jones S."/>
            <person name="Jones-Rhoades M."/>
            <person name="Jorgensen R."/>
            <person name="Joshi C."/>
            <person name="Kangasjarvi J."/>
            <person name="Karlsson J."/>
            <person name="Kelleher C."/>
            <person name="Kirkpatrick R."/>
            <person name="Kirst M."/>
            <person name="Kohler A."/>
            <person name="Kalluri U."/>
            <person name="Larimer F."/>
            <person name="Leebens-Mack J."/>
            <person name="Leple J.C."/>
            <person name="Locascio P."/>
            <person name="Lou Y."/>
            <person name="Lucas S."/>
            <person name="Martin F."/>
            <person name="Montanini B."/>
            <person name="Napoli C."/>
            <person name="Nelson D.R."/>
            <person name="Nelson C."/>
            <person name="Nieminen K."/>
            <person name="Nilsson O."/>
            <person name="Pereda V."/>
            <person name="Peter G."/>
            <person name="Philippe R."/>
            <person name="Pilate G."/>
            <person name="Poliakov A."/>
            <person name="Razumovskaya J."/>
            <person name="Richardson P."/>
            <person name="Rinaldi C."/>
            <person name="Ritland K."/>
            <person name="Rouze P."/>
            <person name="Ryaboy D."/>
            <person name="Schmutz J."/>
            <person name="Schrader J."/>
            <person name="Segerman B."/>
            <person name="Shin H."/>
            <person name="Siddiqui A."/>
            <person name="Sterky F."/>
            <person name="Terry A."/>
            <person name="Tsai C.J."/>
            <person name="Uberbacher E."/>
            <person name="Unneberg P."/>
            <person name="Vahala J."/>
            <person name="Wall K."/>
            <person name="Wessler S."/>
            <person name="Yang G."/>
            <person name="Yin T."/>
            <person name="Douglas C."/>
            <person name="Marra M."/>
            <person name="Sandberg G."/>
            <person name="Van de Peer Y."/>
            <person name="Rokhsar D."/>
        </authorList>
    </citation>
    <scope>NUCLEOTIDE SEQUENCE [LARGE SCALE GENOMIC DNA]</scope>
    <source>
        <strain evidence="3">cv. Nisqually</strain>
    </source>
</reference>
<dbReference type="Proteomes" id="UP000006729">
    <property type="component" value="Chromosome 3"/>
</dbReference>
<accession>A0A2K2B0I3</accession>
<feature type="compositionally biased region" description="Gly residues" evidence="1">
    <location>
        <begin position="38"/>
        <end position="51"/>
    </location>
</feature>
<sequence>MACMSLVPSGFMPKSTLVRMLNTRLCYQRKTLIISAGRGPGVSHGGGGQTNNGGRKPKDAANVAKEKLPLGGFNSEKEKKKKSEEKVDDGTTVDNEATS</sequence>
<dbReference type="InParanoid" id="A0A2K2B0I3"/>
<keyword evidence="3" id="KW-1185">Reference proteome</keyword>
<evidence type="ECO:0000313" key="2">
    <source>
        <dbReference type="EMBL" id="PNT43293.1"/>
    </source>
</evidence>
<dbReference type="ExpressionAtlas" id="A0A2K2B0I3">
    <property type="expression patterns" value="differential"/>
</dbReference>
<gene>
    <name evidence="2" type="ORF">POPTR_003G026700</name>
</gene>
<evidence type="ECO:0000313" key="3">
    <source>
        <dbReference type="Proteomes" id="UP000006729"/>
    </source>
</evidence>
<name>A0A2K2B0I3_POPTR</name>
<feature type="compositionally biased region" description="Basic and acidic residues" evidence="1">
    <location>
        <begin position="75"/>
        <end position="89"/>
    </location>
</feature>
<proteinExistence type="predicted"/>
<organism evidence="2 3">
    <name type="scientific">Populus trichocarpa</name>
    <name type="common">Western balsam poplar</name>
    <name type="synonym">Populus balsamifera subsp. trichocarpa</name>
    <dbReference type="NCBI Taxonomy" id="3694"/>
    <lineage>
        <taxon>Eukaryota</taxon>
        <taxon>Viridiplantae</taxon>
        <taxon>Streptophyta</taxon>
        <taxon>Embryophyta</taxon>
        <taxon>Tracheophyta</taxon>
        <taxon>Spermatophyta</taxon>
        <taxon>Magnoliopsida</taxon>
        <taxon>eudicotyledons</taxon>
        <taxon>Gunneridae</taxon>
        <taxon>Pentapetalae</taxon>
        <taxon>rosids</taxon>
        <taxon>fabids</taxon>
        <taxon>Malpighiales</taxon>
        <taxon>Salicaceae</taxon>
        <taxon>Saliceae</taxon>
        <taxon>Populus</taxon>
    </lineage>
</organism>
<feature type="region of interest" description="Disordered" evidence="1">
    <location>
        <begin position="36"/>
        <end position="99"/>
    </location>
</feature>
<dbReference type="AlphaFoldDB" id="A0A2K2B0I3"/>
<protein>
    <submittedName>
        <fullName evidence="2">Uncharacterized protein</fullName>
    </submittedName>
</protein>
<evidence type="ECO:0000256" key="1">
    <source>
        <dbReference type="SAM" id="MobiDB-lite"/>
    </source>
</evidence>
<feature type="compositionally biased region" description="Basic and acidic residues" evidence="1">
    <location>
        <begin position="56"/>
        <end position="68"/>
    </location>
</feature>